<evidence type="ECO:0000313" key="2">
    <source>
        <dbReference type="Proteomes" id="UP001501231"/>
    </source>
</evidence>
<dbReference type="SUPFAM" id="SSF55144">
    <property type="entry name" value="LigT-like"/>
    <property type="match status" value="1"/>
</dbReference>
<dbReference type="Pfam" id="PF13563">
    <property type="entry name" value="2_5_RNA_ligase2"/>
    <property type="match status" value="1"/>
</dbReference>
<dbReference type="EMBL" id="BAAARW010000012">
    <property type="protein sequence ID" value="GAA2423232.1"/>
    <property type="molecule type" value="Genomic_DNA"/>
</dbReference>
<protein>
    <recommendedName>
        <fullName evidence="3">2'-5' RNA ligase family protein</fullName>
    </recommendedName>
</protein>
<name>A0ABN3J7P2_9ACTN</name>
<sequence>MSPYPTRMSNHWWWRPGVRPGRRLLVWHILLHDQPEPRELVRQCQDKLVGRDGLDLVPGEWLHMTTQIVGFSDEIGVAEVDTMLRGAAERLGALAPIEVELGRVWFHSEAIMLGIRPPRALDPVREAIRDAVAGSVRVHQLADEPEWTPHVSIAYSHGNGPAKNIIDTLTPRPAGHPLRVGEVHLVEQVREERLYRWDHRATISLGA</sequence>
<comment type="caution">
    <text evidence="1">The sequence shown here is derived from an EMBL/GenBank/DDBJ whole genome shotgun (WGS) entry which is preliminary data.</text>
</comment>
<dbReference type="InterPro" id="IPR009097">
    <property type="entry name" value="Cyclic_Pdiesterase"/>
</dbReference>
<dbReference type="Proteomes" id="UP001501231">
    <property type="component" value="Unassembled WGS sequence"/>
</dbReference>
<accession>A0ABN3J7P2</accession>
<organism evidence="1 2">
    <name type="scientific">Actinomadura vinacea</name>
    <dbReference type="NCBI Taxonomy" id="115336"/>
    <lineage>
        <taxon>Bacteria</taxon>
        <taxon>Bacillati</taxon>
        <taxon>Actinomycetota</taxon>
        <taxon>Actinomycetes</taxon>
        <taxon>Streptosporangiales</taxon>
        <taxon>Thermomonosporaceae</taxon>
        <taxon>Actinomadura</taxon>
    </lineage>
</organism>
<keyword evidence="2" id="KW-1185">Reference proteome</keyword>
<reference evidence="1 2" key="1">
    <citation type="journal article" date="2019" name="Int. J. Syst. Evol. Microbiol.">
        <title>The Global Catalogue of Microorganisms (GCM) 10K type strain sequencing project: providing services to taxonomists for standard genome sequencing and annotation.</title>
        <authorList>
            <consortium name="The Broad Institute Genomics Platform"/>
            <consortium name="The Broad Institute Genome Sequencing Center for Infectious Disease"/>
            <person name="Wu L."/>
            <person name="Ma J."/>
        </authorList>
    </citation>
    <scope>NUCLEOTIDE SEQUENCE [LARGE SCALE GENOMIC DNA]</scope>
    <source>
        <strain evidence="1 2">JCM 3325</strain>
    </source>
</reference>
<evidence type="ECO:0000313" key="1">
    <source>
        <dbReference type="EMBL" id="GAA2423232.1"/>
    </source>
</evidence>
<proteinExistence type="predicted"/>
<gene>
    <name evidence="1" type="ORF">GCM10010191_38980</name>
</gene>
<dbReference type="RefSeq" id="WP_344590425.1">
    <property type="nucleotide sequence ID" value="NZ_BAAARW010000012.1"/>
</dbReference>
<dbReference type="Gene3D" id="3.90.1140.10">
    <property type="entry name" value="Cyclic phosphodiesterase"/>
    <property type="match status" value="1"/>
</dbReference>
<evidence type="ECO:0008006" key="3">
    <source>
        <dbReference type="Google" id="ProtNLM"/>
    </source>
</evidence>